<dbReference type="PANTHER" id="PTHR30085">
    <property type="entry name" value="AMINO ACID ABC TRANSPORTER PERMEASE"/>
    <property type="match status" value="1"/>
</dbReference>
<dbReference type="InterPro" id="IPR001320">
    <property type="entry name" value="Iontro_rcpt_C"/>
</dbReference>
<dbReference type="InterPro" id="IPR051455">
    <property type="entry name" value="Bact_solute-bind_prot3"/>
</dbReference>
<dbReference type="Gene3D" id="3.40.190.10">
    <property type="entry name" value="Periplasmic binding protein-like II"/>
    <property type="match status" value="2"/>
</dbReference>
<dbReference type="GO" id="GO:0030288">
    <property type="term" value="C:outer membrane-bounded periplasmic space"/>
    <property type="evidence" value="ECO:0007669"/>
    <property type="project" value="TreeGrafter"/>
</dbReference>
<dbReference type="RefSeq" id="WP_086984788.1">
    <property type="nucleotide sequence ID" value="NZ_FJNA01000001.1"/>
</dbReference>
<dbReference type="PROSITE" id="PS51257">
    <property type="entry name" value="PROKAR_LIPOPROTEIN"/>
    <property type="match status" value="1"/>
</dbReference>
<dbReference type="SUPFAM" id="SSF53850">
    <property type="entry name" value="Periplasmic binding protein-like II"/>
    <property type="match status" value="1"/>
</dbReference>
<keyword evidence="3 4" id="KW-0732">Signal</keyword>
<dbReference type="AlphaFoldDB" id="A0AB37ZWX6"/>
<dbReference type="Proteomes" id="UP000199042">
    <property type="component" value="Unassembled WGS sequence"/>
</dbReference>
<dbReference type="EMBL" id="FNQH01000001">
    <property type="protein sequence ID" value="SDZ89982.1"/>
    <property type="molecule type" value="Genomic_DNA"/>
</dbReference>
<dbReference type="GO" id="GO:0016020">
    <property type="term" value="C:membrane"/>
    <property type="evidence" value="ECO:0007669"/>
    <property type="project" value="InterPro"/>
</dbReference>
<dbReference type="SMART" id="SM00079">
    <property type="entry name" value="PBPe"/>
    <property type="match status" value="1"/>
</dbReference>
<dbReference type="GO" id="GO:0006865">
    <property type="term" value="P:amino acid transport"/>
    <property type="evidence" value="ECO:0007669"/>
    <property type="project" value="TreeGrafter"/>
</dbReference>
<dbReference type="Pfam" id="PF00497">
    <property type="entry name" value="SBP_bac_3"/>
    <property type="match status" value="1"/>
</dbReference>
<evidence type="ECO:0000313" key="7">
    <source>
        <dbReference type="EMBL" id="SDZ89982.1"/>
    </source>
</evidence>
<evidence type="ECO:0000256" key="3">
    <source>
        <dbReference type="ARBA" id="ARBA00022729"/>
    </source>
</evidence>
<feature type="domain" description="Solute-binding protein family 3/N-terminal" evidence="5">
    <location>
        <begin position="42"/>
        <end position="265"/>
    </location>
</feature>
<name>A0AB37ZWX6_9LACT</name>
<feature type="chain" id="PRO_5044277384" evidence="4">
    <location>
        <begin position="28"/>
        <end position="266"/>
    </location>
</feature>
<evidence type="ECO:0000259" key="5">
    <source>
        <dbReference type="SMART" id="SM00062"/>
    </source>
</evidence>
<comment type="caution">
    <text evidence="7">The sequence shown here is derived from an EMBL/GenBank/DDBJ whole genome shotgun (WGS) entry which is preliminary data.</text>
</comment>
<evidence type="ECO:0000256" key="1">
    <source>
        <dbReference type="ARBA" id="ARBA00010333"/>
    </source>
</evidence>
<proteinExistence type="inferred from homology"/>
<keyword evidence="2" id="KW-0813">Transport</keyword>
<reference evidence="7 8" key="1">
    <citation type="submission" date="2016-10" db="EMBL/GenBank/DDBJ databases">
        <authorList>
            <person name="Varghese N."/>
            <person name="Submissions S."/>
        </authorList>
    </citation>
    <scope>NUCLEOTIDE SEQUENCE [LARGE SCALE GENOMIC DNA]</scope>
    <source>
        <strain evidence="7 8">DSM 14526</strain>
    </source>
</reference>
<feature type="signal peptide" evidence="4">
    <location>
        <begin position="1"/>
        <end position="27"/>
    </location>
</feature>
<evidence type="ECO:0000256" key="4">
    <source>
        <dbReference type="SAM" id="SignalP"/>
    </source>
</evidence>
<sequence>MMKVTMKKVLLTSALSVLLLMSGCMKVSEKSVMERIESGDKKIVWATNVTTPLVGQLNVETGKVAGYDSDVARALTEVITGSAENAIFVEVSSQNRVAFVKNNIADAVISTMTITDEREKQVDFTDSYYIGGQALIVPEDSDIQAIEDLTADTIVAGAKGTTMMLNMKTIAPQAPTREYDTESEAFTTLIAGQADAYTSDNVVLMGMMSKTSGFRFAGGRITDEPYGIALNEDEDEFREELNEAIAIIRENGTLAEIEEKWFGDYY</sequence>
<comment type="similarity">
    <text evidence="1">Belongs to the bacterial solute-binding protein 3 family.</text>
</comment>
<dbReference type="GO" id="GO:0015276">
    <property type="term" value="F:ligand-gated monoatomic ion channel activity"/>
    <property type="evidence" value="ECO:0007669"/>
    <property type="project" value="InterPro"/>
</dbReference>
<evidence type="ECO:0000259" key="6">
    <source>
        <dbReference type="SMART" id="SM00079"/>
    </source>
</evidence>
<dbReference type="GO" id="GO:0005576">
    <property type="term" value="C:extracellular region"/>
    <property type="evidence" value="ECO:0007669"/>
    <property type="project" value="TreeGrafter"/>
</dbReference>
<organism evidence="7 8">
    <name type="scientific">Trichococcus collinsii</name>
    <dbReference type="NCBI Taxonomy" id="157076"/>
    <lineage>
        <taxon>Bacteria</taxon>
        <taxon>Bacillati</taxon>
        <taxon>Bacillota</taxon>
        <taxon>Bacilli</taxon>
        <taxon>Lactobacillales</taxon>
        <taxon>Carnobacteriaceae</taxon>
        <taxon>Trichococcus</taxon>
    </lineage>
</organism>
<keyword evidence="8" id="KW-1185">Reference proteome</keyword>
<protein>
    <submittedName>
        <fullName evidence="7">Glutamine transport system substrate-binding protein</fullName>
    </submittedName>
</protein>
<evidence type="ECO:0000313" key="8">
    <source>
        <dbReference type="Proteomes" id="UP000199042"/>
    </source>
</evidence>
<accession>A0AB37ZWX6</accession>
<gene>
    <name evidence="7" type="ORF">SAMN04488525_101554</name>
</gene>
<dbReference type="PANTHER" id="PTHR30085:SF6">
    <property type="entry name" value="ABC TRANSPORTER GLUTAMINE-BINDING PROTEIN GLNH"/>
    <property type="match status" value="1"/>
</dbReference>
<feature type="domain" description="Ionotropic glutamate receptor C-terminal" evidence="6">
    <location>
        <begin position="42"/>
        <end position="264"/>
    </location>
</feature>
<dbReference type="InterPro" id="IPR001638">
    <property type="entry name" value="Solute-binding_3/MltF_N"/>
</dbReference>
<evidence type="ECO:0000256" key="2">
    <source>
        <dbReference type="ARBA" id="ARBA00022448"/>
    </source>
</evidence>
<dbReference type="SMART" id="SM00062">
    <property type="entry name" value="PBPb"/>
    <property type="match status" value="1"/>
</dbReference>